<dbReference type="RefSeq" id="XP_009038948.1">
    <property type="nucleotide sequence ID" value="XM_009040700.1"/>
</dbReference>
<dbReference type="PANTHER" id="PTHR10543:SF89">
    <property type="entry name" value="CAROTENOID 9,10(9',10')-CLEAVAGE DIOXYGENASE 1"/>
    <property type="match status" value="1"/>
</dbReference>
<feature type="binding site" evidence="5">
    <location>
        <position position="387"/>
    </location>
    <ligand>
        <name>Fe cation</name>
        <dbReference type="ChEBI" id="CHEBI:24875"/>
        <note>catalytic</note>
    </ligand>
</feature>
<feature type="binding site" evidence="5">
    <location>
        <position position="460"/>
    </location>
    <ligand>
        <name>Fe cation</name>
        <dbReference type="ChEBI" id="CHEBI:24875"/>
        <note>catalytic</note>
    </ligand>
</feature>
<comment type="cofactor">
    <cofactor evidence="5">
        <name>Fe(2+)</name>
        <dbReference type="ChEBI" id="CHEBI:29033"/>
    </cofactor>
    <text evidence="5">Binds 1 Fe(2+) ion per subunit.</text>
</comment>
<dbReference type="KEGG" id="aaf:AURANDRAFT_72025"/>
<dbReference type="EMBL" id="GL833135">
    <property type="protein sequence ID" value="EGB06371.1"/>
    <property type="molecule type" value="Genomic_DNA"/>
</dbReference>
<feature type="binding site" evidence="5">
    <location>
        <position position="665"/>
    </location>
    <ligand>
        <name>Fe cation</name>
        <dbReference type="ChEBI" id="CHEBI:24875"/>
        <note>catalytic</note>
    </ligand>
</feature>
<evidence type="ECO:0000256" key="6">
    <source>
        <dbReference type="SAM" id="SignalP"/>
    </source>
</evidence>
<keyword evidence="6" id="KW-0732">Signal</keyword>
<feature type="chain" id="PRO_5003262964" description="Carotenoid oxygenase" evidence="6">
    <location>
        <begin position="20"/>
        <end position="672"/>
    </location>
</feature>
<evidence type="ECO:0000256" key="1">
    <source>
        <dbReference type="ARBA" id="ARBA00006787"/>
    </source>
</evidence>
<dbReference type="Pfam" id="PF03055">
    <property type="entry name" value="RPE65"/>
    <property type="match status" value="1"/>
</dbReference>
<accession>F0YF28</accession>
<feature type="signal peptide" evidence="6">
    <location>
        <begin position="1"/>
        <end position="19"/>
    </location>
</feature>
<evidence type="ECO:0000256" key="3">
    <source>
        <dbReference type="ARBA" id="ARBA00023002"/>
    </source>
</evidence>
<proteinExistence type="inferred from homology"/>
<dbReference type="Proteomes" id="UP000002729">
    <property type="component" value="Unassembled WGS sequence"/>
</dbReference>
<evidence type="ECO:0000256" key="2">
    <source>
        <dbReference type="ARBA" id="ARBA00022723"/>
    </source>
</evidence>
<dbReference type="GO" id="GO:0010436">
    <property type="term" value="F:carotenoid dioxygenase activity"/>
    <property type="evidence" value="ECO:0007669"/>
    <property type="project" value="TreeGrafter"/>
</dbReference>
<evidence type="ECO:0000256" key="5">
    <source>
        <dbReference type="PIRSR" id="PIRSR604294-1"/>
    </source>
</evidence>
<dbReference type="GO" id="GO:0016121">
    <property type="term" value="P:carotene catabolic process"/>
    <property type="evidence" value="ECO:0007669"/>
    <property type="project" value="TreeGrafter"/>
</dbReference>
<evidence type="ECO:0000313" key="8">
    <source>
        <dbReference type="Proteomes" id="UP000002729"/>
    </source>
</evidence>
<evidence type="ECO:0000313" key="7">
    <source>
        <dbReference type="EMBL" id="EGB06371.1"/>
    </source>
</evidence>
<keyword evidence="3" id="KW-0560">Oxidoreductase</keyword>
<evidence type="ECO:0000256" key="4">
    <source>
        <dbReference type="ARBA" id="ARBA00023004"/>
    </source>
</evidence>
<dbReference type="AlphaFoldDB" id="F0YF28"/>
<keyword evidence="8" id="KW-1185">Reference proteome</keyword>
<keyword evidence="4 5" id="KW-0408">Iron</keyword>
<protein>
    <recommendedName>
        <fullName evidence="9">Carotenoid oxygenase</fullName>
    </recommendedName>
</protein>
<dbReference type="GeneID" id="20228507"/>
<name>F0YF28_AURAN</name>
<dbReference type="OrthoDB" id="1069523at2759"/>
<sequence>MLKAMFGLVFACLLGTPAALLRPQSGRKAPLKGLAAEVVAPVPPIGGRSLPWLFEQAIKVGRRRNAVLDVVAPPPLGGRSLPSLLGKRPEIPIVARADAIAADRPEALAAPRPPSVLGRLGAPGKNNVLAFPGAEALARRRRAKISAAALAALLLADPDDCLDEDLRLTRGAVPRELSGTLYVNGPARLKVGTVGSSAHPLDGHGYVRSFRIQRDAAHDFDDPHVRQRVRLKGRFVKTWAFEVETFFGFNVFRGFFSLPFLPLRELGFAFNALAMWRKNVANTCVVEWPPGQLLALWEMGPPHALDAETLRTTKSWSHLEYLATSDCALSRLRPLLAHTKTWTDGDASTLVGLSALGSSYTFYEFGLDGALASSTEATMPFESSIVHDFAITEDYYVVQENPVVYTGDVGAALGAAPMLGNGSVVSDVAATSRVVLVPRPSGAADRTLVFDTGDHALAFHFANAYQDDDGSVVVVAASFDNYRMGSEYGFDPVEGTFAPAQLLEHDHEAGPFLFETRLDVAAGLERGEGTLRGLATRTLADGSRTHRDFPSAHPAREGRKTRYAYCAASPHLADGDPFFPFHSVQKVDVAGGGPALSWAPERPGCFVGEPVFAPRPGGSDEDDGWLLVLVHDVPNDATELAVLSARNLALVAELRSSGLLPLGLHGSWSPAP</sequence>
<dbReference type="PANTHER" id="PTHR10543">
    <property type="entry name" value="BETA-CAROTENE DIOXYGENASE"/>
    <property type="match status" value="1"/>
</dbReference>
<dbReference type="InterPro" id="IPR004294">
    <property type="entry name" value="Carotenoid_Oase"/>
</dbReference>
<feature type="binding site" evidence="5">
    <location>
        <position position="338"/>
    </location>
    <ligand>
        <name>Fe cation</name>
        <dbReference type="ChEBI" id="CHEBI:24875"/>
        <note>catalytic</note>
    </ligand>
</feature>
<dbReference type="InParanoid" id="F0YF28"/>
<dbReference type="eggNOG" id="KOG1285">
    <property type="taxonomic scope" value="Eukaryota"/>
</dbReference>
<comment type="similarity">
    <text evidence="1">Belongs to the carotenoid oxygenase family.</text>
</comment>
<reference evidence="7 8" key="1">
    <citation type="journal article" date="2011" name="Proc. Natl. Acad. Sci. U.S.A.">
        <title>Niche of harmful alga Aureococcus anophagefferens revealed through ecogenomics.</title>
        <authorList>
            <person name="Gobler C.J."/>
            <person name="Berry D.L."/>
            <person name="Dyhrman S.T."/>
            <person name="Wilhelm S.W."/>
            <person name="Salamov A."/>
            <person name="Lobanov A.V."/>
            <person name="Zhang Y."/>
            <person name="Collier J.L."/>
            <person name="Wurch L.L."/>
            <person name="Kustka A.B."/>
            <person name="Dill B.D."/>
            <person name="Shah M."/>
            <person name="VerBerkmoes N.C."/>
            <person name="Kuo A."/>
            <person name="Terry A."/>
            <person name="Pangilinan J."/>
            <person name="Lindquist E.A."/>
            <person name="Lucas S."/>
            <person name="Paulsen I.T."/>
            <person name="Hattenrath-Lehmann T.K."/>
            <person name="Talmage S.C."/>
            <person name="Walker E.A."/>
            <person name="Koch F."/>
            <person name="Burson A.M."/>
            <person name="Marcoval M.A."/>
            <person name="Tang Y.Z."/>
            <person name="Lecleir G.R."/>
            <person name="Coyne K.J."/>
            <person name="Berg G.M."/>
            <person name="Bertrand E.M."/>
            <person name="Saito M.A."/>
            <person name="Gladyshev V.N."/>
            <person name="Grigoriev I.V."/>
        </authorList>
    </citation>
    <scope>NUCLEOTIDE SEQUENCE [LARGE SCALE GENOMIC DNA]</scope>
    <source>
        <strain evidence="8">CCMP 1984</strain>
    </source>
</reference>
<dbReference type="OMA" id="VHHPFDG"/>
<keyword evidence="2 5" id="KW-0479">Metal-binding</keyword>
<organism evidence="8">
    <name type="scientific">Aureococcus anophagefferens</name>
    <name type="common">Harmful bloom alga</name>
    <dbReference type="NCBI Taxonomy" id="44056"/>
    <lineage>
        <taxon>Eukaryota</taxon>
        <taxon>Sar</taxon>
        <taxon>Stramenopiles</taxon>
        <taxon>Ochrophyta</taxon>
        <taxon>Pelagophyceae</taxon>
        <taxon>Pelagomonadales</taxon>
        <taxon>Pelagomonadaceae</taxon>
        <taxon>Aureococcus</taxon>
    </lineage>
</organism>
<dbReference type="GO" id="GO:0046872">
    <property type="term" value="F:metal ion binding"/>
    <property type="evidence" value="ECO:0007669"/>
    <property type="project" value="UniProtKB-KW"/>
</dbReference>
<gene>
    <name evidence="7" type="ORF">AURANDRAFT_72025</name>
</gene>
<evidence type="ECO:0008006" key="9">
    <source>
        <dbReference type="Google" id="ProtNLM"/>
    </source>
</evidence>